<evidence type="ECO:0000256" key="12">
    <source>
        <dbReference type="ARBA" id="ARBA00023004"/>
    </source>
</evidence>
<dbReference type="InterPro" id="IPR012675">
    <property type="entry name" value="Beta-grasp_dom_sf"/>
</dbReference>
<dbReference type="SUPFAM" id="SSF47741">
    <property type="entry name" value="CO dehydrogenase ISP C-domain like"/>
    <property type="match status" value="1"/>
</dbReference>
<gene>
    <name evidence="22" type="primary">xdhB</name>
    <name evidence="22" type="ORF">JYK02_04380</name>
</gene>
<dbReference type="SUPFAM" id="SSF56003">
    <property type="entry name" value="Molybdenum cofactor-binding domain"/>
    <property type="match status" value="1"/>
</dbReference>
<keyword evidence="13" id="KW-0411">Iron-sulfur</keyword>
<evidence type="ECO:0000256" key="16">
    <source>
        <dbReference type="ARBA" id="ARBA00034078"/>
    </source>
</evidence>
<keyword evidence="12" id="KW-0408">Iron</keyword>
<feature type="domain" description="2Fe-2S ferredoxin-type" evidence="20">
    <location>
        <begin position="3"/>
        <end position="88"/>
    </location>
</feature>
<dbReference type="SUPFAM" id="SSF56176">
    <property type="entry name" value="FAD-binding/transporter-associated domain-like"/>
    <property type="match status" value="1"/>
</dbReference>
<evidence type="ECO:0000256" key="5">
    <source>
        <dbReference type="ARBA" id="ARBA00013123"/>
    </source>
</evidence>
<dbReference type="InterPro" id="IPR037165">
    <property type="entry name" value="AldOxase/xan_DH_Mopterin-bd_sf"/>
</dbReference>
<dbReference type="SUPFAM" id="SSF54292">
    <property type="entry name" value="2Fe-2S ferredoxin-like"/>
    <property type="match status" value="1"/>
</dbReference>
<keyword evidence="10" id="KW-0274">FAD</keyword>
<comment type="caution">
    <text evidence="22">The sequence shown here is derived from an EMBL/GenBank/DDBJ whole genome shotgun (WGS) entry which is preliminary data.</text>
</comment>
<dbReference type="PROSITE" id="PS51085">
    <property type="entry name" value="2FE2S_FER_2"/>
    <property type="match status" value="1"/>
</dbReference>
<evidence type="ECO:0000313" key="23">
    <source>
        <dbReference type="Proteomes" id="UP000664052"/>
    </source>
</evidence>
<evidence type="ECO:0000256" key="3">
    <source>
        <dbReference type="ARBA" id="ARBA00004275"/>
    </source>
</evidence>
<dbReference type="NCBIfam" id="TIGR02963">
    <property type="entry name" value="xanthine_xdhA"/>
    <property type="match status" value="1"/>
</dbReference>
<keyword evidence="15" id="KW-0576">Peroxisome</keyword>
<keyword evidence="11 22" id="KW-0560">Oxidoreductase</keyword>
<evidence type="ECO:0000259" key="20">
    <source>
        <dbReference type="PROSITE" id="PS51085"/>
    </source>
</evidence>
<evidence type="ECO:0000256" key="15">
    <source>
        <dbReference type="ARBA" id="ARBA00023140"/>
    </source>
</evidence>
<keyword evidence="8" id="KW-0001">2Fe-2S</keyword>
<dbReference type="Gene3D" id="3.90.1170.50">
    <property type="entry name" value="Aldehyde oxidase/xanthine dehydrogenase, a/b hammerhead"/>
    <property type="match status" value="1"/>
</dbReference>
<dbReference type="InterPro" id="IPR008274">
    <property type="entry name" value="AldOxase/xan_DH_MoCoBD1"/>
</dbReference>
<dbReference type="InterPro" id="IPR005107">
    <property type="entry name" value="CO_DH_flav_C"/>
</dbReference>
<dbReference type="PANTHER" id="PTHR45444">
    <property type="entry name" value="XANTHINE DEHYDROGENASE"/>
    <property type="match status" value="1"/>
</dbReference>
<reference evidence="22 23" key="1">
    <citation type="submission" date="2021-02" db="EMBL/GenBank/DDBJ databases">
        <title>De Novo genome assembly of isolated myxobacteria.</title>
        <authorList>
            <person name="Stevens D.C."/>
        </authorList>
    </citation>
    <scope>NUCLEOTIDE SEQUENCE [LARGE SCALE GENOMIC DNA]</scope>
    <source>
        <strain evidence="22 23">ATCC 29039</strain>
    </source>
</reference>
<dbReference type="SUPFAM" id="SSF54665">
    <property type="entry name" value="CO dehydrogenase molybdoprotein N-domain-like"/>
    <property type="match status" value="1"/>
</dbReference>
<keyword evidence="6" id="KW-0500">Molybdenum</keyword>
<dbReference type="InterPro" id="IPR014307">
    <property type="entry name" value="Xanthine_DH_ssu"/>
</dbReference>
<dbReference type="PANTHER" id="PTHR45444:SF3">
    <property type="entry name" value="XANTHINE DEHYDROGENASE"/>
    <property type="match status" value="1"/>
</dbReference>
<dbReference type="Pfam" id="PF03450">
    <property type="entry name" value="CO_deh_flav_C"/>
    <property type="match status" value="1"/>
</dbReference>
<dbReference type="InterPro" id="IPR016208">
    <property type="entry name" value="Ald_Oxase/xanthine_DH-like"/>
</dbReference>
<dbReference type="InterPro" id="IPR014309">
    <property type="entry name" value="Xanthine_DH_Mopterin-bd_su"/>
</dbReference>
<comment type="cofactor">
    <cofactor evidence="2">
        <name>FAD</name>
        <dbReference type="ChEBI" id="CHEBI:57692"/>
    </cofactor>
</comment>
<dbReference type="GO" id="GO:0004854">
    <property type="term" value="F:xanthine dehydrogenase activity"/>
    <property type="evidence" value="ECO:0007669"/>
    <property type="project" value="UniProtKB-EC"/>
</dbReference>
<dbReference type="InterPro" id="IPR036856">
    <property type="entry name" value="Ald_Oxase/Xan_DH_a/b_sf"/>
</dbReference>
<evidence type="ECO:0000256" key="14">
    <source>
        <dbReference type="ARBA" id="ARBA00023027"/>
    </source>
</evidence>
<evidence type="ECO:0000256" key="4">
    <source>
        <dbReference type="ARBA" id="ARBA00006849"/>
    </source>
</evidence>
<comment type="catalytic activity">
    <reaction evidence="17">
        <text>xanthine + NAD(+) + H2O = urate + NADH + H(+)</text>
        <dbReference type="Rhea" id="RHEA:16669"/>
        <dbReference type="ChEBI" id="CHEBI:15377"/>
        <dbReference type="ChEBI" id="CHEBI:15378"/>
        <dbReference type="ChEBI" id="CHEBI:17712"/>
        <dbReference type="ChEBI" id="CHEBI:17775"/>
        <dbReference type="ChEBI" id="CHEBI:57540"/>
        <dbReference type="ChEBI" id="CHEBI:57945"/>
        <dbReference type="EC" id="1.17.1.4"/>
    </reaction>
</comment>
<evidence type="ECO:0000256" key="1">
    <source>
        <dbReference type="ARBA" id="ARBA00001924"/>
    </source>
</evidence>
<evidence type="ECO:0000256" key="7">
    <source>
        <dbReference type="ARBA" id="ARBA00022630"/>
    </source>
</evidence>
<dbReference type="Gene3D" id="3.30.365.10">
    <property type="entry name" value="Aldehyde oxidase/xanthine dehydrogenase, molybdopterin binding domain"/>
    <property type="match status" value="4"/>
</dbReference>
<dbReference type="InterPro" id="IPR046867">
    <property type="entry name" value="AldOxase/xan_DH_MoCoBD2"/>
</dbReference>
<dbReference type="InterPro" id="IPR036683">
    <property type="entry name" value="CO_DH_flav_C_dom_sf"/>
</dbReference>
<accession>A0ABS3D6T8</accession>
<evidence type="ECO:0000256" key="19">
    <source>
        <dbReference type="SAM" id="MobiDB-lite"/>
    </source>
</evidence>
<evidence type="ECO:0000256" key="9">
    <source>
        <dbReference type="ARBA" id="ARBA00022723"/>
    </source>
</evidence>
<dbReference type="InterPro" id="IPR002888">
    <property type="entry name" value="2Fe-2S-bd"/>
</dbReference>
<evidence type="ECO:0000256" key="11">
    <source>
        <dbReference type="ARBA" id="ARBA00023002"/>
    </source>
</evidence>
<dbReference type="Gene3D" id="3.30.390.50">
    <property type="entry name" value="CO dehydrogenase flavoprotein, C-terminal domain"/>
    <property type="match status" value="1"/>
</dbReference>
<dbReference type="InterPro" id="IPR000674">
    <property type="entry name" value="Ald_Oxase/Xan_DH_a/b"/>
</dbReference>
<dbReference type="InterPro" id="IPR002346">
    <property type="entry name" value="Mopterin_DH_FAD-bd"/>
</dbReference>
<name>A0ABS3D6T8_9BACT</name>
<sequence>MSTPFEFRLNGQTVQVEDASPNTTLLDHLRARGLTGTKQGCAEGDCGACTVAMVDQDVNGQKTLRAFNSCIALLPMVAGRELVTVEGVGSRNAPHPVQQAMVKHYGSQCGFCTPGFVVSMVEAYCRKDAGSPEAIADQLCGNICRCTGYRPIRDAMMDALATRDAKGDGPGLPSVSLEGPPSPTPPLRYEARDGLFLRPTTWEDLLALRALHPEAMLVAGATELGVDITKKSRRYPFLISTEGVEALRAIRREEDGWYVGGAASLVDVEDALGHEVPELAKMLNVFASRQIRHRATLAGNLVTASPIGDTAPVLLALDARLVLASVRGERTVALPDFFLAYRKTALQPDEVVRFVVIPHAPGKDSGLTRHSDSFKVSKRRELDISIVAAGFCIETDSLGLVRTARLGYGGVAATPARAKQTEALLLGHPWNAEAVARVRATLEREFTPLTDLRGSADYRRGLVVSLLEKFASGARSPVLDGRPHFAPGAPAVTAEAGRELRHESALGHVTGSAQYVDDLAQRRPMLTVWPVLSPHAHARILRRDASAAQKVPGVVKVLLAEDIPGMNDTGPIRHDEPLLAKDEVLFHGQVVALVVGETPEACREGARHVAVDYEPLPAVLTLDEALKQQSFHTDPHVIRRGDVDSALASSPNRLAGELTMGGQEHFYLETHAAFAEVGEDGDVTVTSSTQHPSEVQAIISHVLHLPRSRVVVKAPRMGGGFGGKETQGNAPAALVALAAVHTGRPVKWMLDRDVDMVVTGKRHPFHAAWEVGFDATGRLLALKADLTSNGGWSLDLSESITDRALFHLDNGYYVPAVRYSGRVAKTHLVSNTAFRGFGGPQGMLVMEDILARIAAALGLAPEAVRQRNLYDGVGDTNTTHYGQELEDNRLPRLWNDLLESSDFAKRRAQVDAFNASSPRIKRGLAITPMKFGISFTATFLNQAGALVHVYRDGSVLLSHGGTEMGQGLHTKIQGVAMRELGLPADRVRVAQTATDKVPNTSATAASSGSDLNGAAVREACIQVRERLAPVAARMLVQLHGQAVSPDALVFEDGRIAAASRPDQGLPFESVVEEAYRDRVGLSVTGYYRTPGIGYDRSVGRGKPFLYFAYGAAVSEVEVDGDTGMKRVLRSDLLEDVGDSLNPGVDRGQVEGGFVQGLGWLTGEELKWDATGRLLTHSASTYAVPAFSDAPIDLRVTLMERAEQKGVIHGSKAVGEPPLMLALSVREALRDAVAAFGSPGGDVGLPSPATHEALFLAIQRRKARGAGLPVPDEAREVA</sequence>
<dbReference type="EC" id="1.17.1.4" evidence="5"/>
<dbReference type="InterPro" id="IPR016169">
    <property type="entry name" value="FAD-bd_PCMH_sub2"/>
</dbReference>
<proteinExistence type="inferred from homology"/>
<dbReference type="InterPro" id="IPR016166">
    <property type="entry name" value="FAD-bd_PCMH"/>
</dbReference>
<dbReference type="Pfam" id="PF01315">
    <property type="entry name" value="Ald_Xan_dh_C"/>
    <property type="match status" value="1"/>
</dbReference>
<feature type="region of interest" description="Disordered" evidence="19">
    <location>
        <begin position="163"/>
        <end position="184"/>
    </location>
</feature>
<keyword evidence="23" id="KW-1185">Reference proteome</keyword>
<evidence type="ECO:0000313" key="22">
    <source>
        <dbReference type="EMBL" id="MBN8226741.1"/>
    </source>
</evidence>
<dbReference type="InterPro" id="IPR016167">
    <property type="entry name" value="FAD-bd_PCMH_sub1"/>
</dbReference>
<dbReference type="RefSeq" id="WP_207048572.1">
    <property type="nucleotide sequence ID" value="NZ_JAFIMU010000002.1"/>
</dbReference>
<dbReference type="EMBL" id="JAFIMU010000002">
    <property type="protein sequence ID" value="MBN8226741.1"/>
    <property type="molecule type" value="Genomic_DNA"/>
</dbReference>
<keyword evidence="9" id="KW-0479">Metal-binding</keyword>
<comment type="similarity">
    <text evidence="4">Belongs to the xanthine dehydrogenase family.</text>
</comment>
<dbReference type="InterPro" id="IPR036318">
    <property type="entry name" value="FAD-bd_PCMH-like_sf"/>
</dbReference>
<feature type="domain" description="FAD-binding PCMH-type" evidence="21">
    <location>
        <begin position="188"/>
        <end position="362"/>
    </location>
</feature>
<evidence type="ECO:0000256" key="18">
    <source>
        <dbReference type="ARBA" id="ARBA00049517"/>
    </source>
</evidence>
<dbReference type="CDD" id="cd00207">
    <property type="entry name" value="fer2"/>
    <property type="match status" value="1"/>
</dbReference>
<evidence type="ECO:0000256" key="2">
    <source>
        <dbReference type="ARBA" id="ARBA00001974"/>
    </source>
</evidence>
<dbReference type="Pfam" id="PF02738">
    <property type="entry name" value="MoCoBD_1"/>
    <property type="match status" value="1"/>
</dbReference>
<evidence type="ECO:0000256" key="13">
    <source>
        <dbReference type="ARBA" id="ARBA00023014"/>
    </source>
</evidence>
<evidence type="ECO:0000256" key="8">
    <source>
        <dbReference type="ARBA" id="ARBA00022714"/>
    </source>
</evidence>
<dbReference type="Pfam" id="PF01799">
    <property type="entry name" value="Fer2_2"/>
    <property type="match status" value="1"/>
</dbReference>
<comment type="catalytic activity">
    <reaction evidence="18">
        <text>hypoxanthine + NAD(+) + H2O = xanthine + NADH + H(+)</text>
        <dbReference type="Rhea" id="RHEA:24670"/>
        <dbReference type="ChEBI" id="CHEBI:15377"/>
        <dbReference type="ChEBI" id="CHEBI:15378"/>
        <dbReference type="ChEBI" id="CHEBI:17368"/>
        <dbReference type="ChEBI" id="CHEBI:17712"/>
        <dbReference type="ChEBI" id="CHEBI:57540"/>
        <dbReference type="ChEBI" id="CHEBI:57945"/>
        <dbReference type="EC" id="1.17.1.4"/>
    </reaction>
</comment>
<evidence type="ECO:0000256" key="6">
    <source>
        <dbReference type="ARBA" id="ARBA00022505"/>
    </source>
</evidence>
<dbReference type="PIRSF" id="PIRSF000127">
    <property type="entry name" value="Xanthine_DH"/>
    <property type="match status" value="1"/>
</dbReference>
<dbReference type="Gene3D" id="3.10.20.30">
    <property type="match status" value="1"/>
</dbReference>
<dbReference type="Pfam" id="PF20256">
    <property type="entry name" value="MoCoBD_2"/>
    <property type="match status" value="1"/>
</dbReference>
<dbReference type="InterPro" id="IPR001041">
    <property type="entry name" value="2Fe-2S_ferredoxin-type"/>
</dbReference>
<dbReference type="SUPFAM" id="SSF55447">
    <property type="entry name" value="CO dehydrogenase flavoprotein C-terminal domain-like"/>
    <property type="match status" value="1"/>
</dbReference>
<dbReference type="PROSITE" id="PS51387">
    <property type="entry name" value="FAD_PCMH"/>
    <property type="match status" value="1"/>
</dbReference>
<organism evidence="22 23">
    <name type="scientific">Corallococcus macrosporus</name>
    <dbReference type="NCBI Taxonomy" id="35"/>
    <lineage>
        <taxon>Bacteria</taxon>
        <taxon>Pseudomonadati</taxon>
        <taxon>Myxococcota</taxon>
        <taxon>Myxococcia</taxon>
        <taxon>Myxococcales</taxon>
        <taxon>Cystobacterineae</taxon>
        <taxon>Myxococcaceae</taxon>
        <taxon>Corallococcus</taxon>
    </lineage>
</organism>
<dbReference type="InterPro" id="IPR036884">
    <property type="entry name" value="2Fe-2S-bd_dom_sf"/>
</dbReference>
<dbReference type="Proteomes" id="UP000664052">
    <property type="component" value="Unassembled WGS sequence"/>
</dbReference>
<evidence type="ECO:0000256" key="17">
    <source>
        <dbReference type="ARBA" id="ARBA00049017"/>
    </source>
</evidence>
<dbReference type="SMART" id="SM01092">
    <property type="entry name" value="CO_deh_flav_C"/>
    <property type="match status" value="1"/>
</dbReference>
<comment type="cofactor">
    <cofactor evidence="1">
        <name>Mo-molybdopterin</name>
        <dbReference type="ChEBI" id="CHEBI:71302"/>
    </cofactor>
</comment>
<dbReference type="Gene3D" id="3.30.43.10">
    <property type="entry name" value="Uridine Diphospho-n-acetylenolpyruvylglucosamine Reductase, domain 2"/>
    <property type="match status" value="1"/>
</dbReference>
<dbReference type="InterPro" id="IPR036010">
    <property type="entry name" value="2Fe-2S_ferredoxin-like_sf"/>
</dbReference>
<evidence type="ECO:0000259" key="21">
    <source>
        <dbReference type="PROSITE" id="PS51387"/>
    </source>
</evidence>
<dbReference type="InterPro" id="IPR006058">
    <property type="entry name" value="2Fe2S_fd_BS"/>
</dbReference>
<dbReference type="Pfam" id="PF00111">
    <property type="entry name" value="Fer2"/>
    <property type="match status" value="1"/>
</dbReference>
<keyword evidence="14" id="KW-0520">NAD</keyword>
<protein>
    <recommendedName>
        <fullName evidence="5">xanthine dehydrogenase</fullName>
        <ecNumber evidence="5">1.17.1.4</ecNumber>
    </recommendedName>
</protein>
<dbReference type="Pfam" id="PF00941">
    <property type="entry name" value="FAD_binding_5"/>
    <property type="match status" value="1"/>
</dbReference>
<dbReference type="SMART" id="SM01008">
    <property type="entry name" value="Ald_Xan_dh_C"/>
    <property type="match status" value="1"/>
</dbReference>
<dbReference type="PROSITE" id="PS00197">
    <property type="entry name" value="2FE2S_FER_1"/>
    <property type="match status" value="1"/>
</dbReference>
<dbReference type="Gene3D" id="1.10.150.120">
    <property type="entry name" value="[2Fe-2S]-binding domain"/>
    <property type="match status" value="1"/>
</dbReference>
<dbReference type="Gene3D" id="3.30.465.10">
    <property type="match status" value="1"/>
</dbReference>
<keyword evidence="7" id="KW-0285">Flavoprotein</keyword>
<comment type="subcellular location">
    <subcellularLocation>
        <location evidence="3">Peroxisome</location>
    </subcellularLocation>
</comment>
<comment type="cofactor">
    <cofactor evidence="16">
        <name>[2Fe-2S] cluster</name>
        <dbReference type="ChEBI" id="CHEBI:190135"/>
    </cofactor>
</comment>
<evidence type="ECO:0000256" key="10">
    <source>
        <dbReference type="ARBA" id="ARBA00022827"/>
    </source>
</evidence>
<dbReference type="NCBIfam" id="TIGR02965">
    <property type="entry name" value="xanthine_xdhB"/>
    <property type="match status" value="1"/>
</dbReference>